<dbReference type="PANTHER" id="PTHR30521:SF4">
    <property type="entry name" value="DEFERROCHELATASE"/>
    <property type="match status" value="1"/>
</dbReference>
<evidence type="ECO:0000256" key="2">
    <source>
        <dbReference type="ARBA" id="ARBA00022559"/>
    </source>
</evidence>
<evidence type="ECO:0000256" key="9">
    <source>
        <dbReference type="SAM" id="MobiDB-lite"/>
    </source>
</evidence>
<name>A0ABS0DDQ7_9NOCA</name>
<feature type="region of interest" description="Disordered" evidence="9">
    <location>
        <begin position="214"/>
        <end position="235"/>
    </location>
</feature>
<evidence type="ECO:0000256" key="1">
    <source>
        <dbReference type="ARBA" id="ARBA00001970"/>
    </source>
</evidence>
<comment type="caution">
    <text evidence="12">The sequence shown here is derived from an EMBL/GenBank/DDBJ whole genome shotgun (WGS) entry which is preliminary data.</text>
</comment>
<dbReference type="InterPro" id="IPR006314">
    <property type="entry name" value="Dyp_peroxidase"/>
</dbReference>
<evidence type="ECO:0000259" key="10">
    <source>
        <dbReference type="Pfam" id="PF04261"/>
    </source>
</evidence>
<dbReference type="InterPro" id="IPR048327">
    <property type="entry name" value="Dyp_perox_N"/>
</dbReference>
<feature type="domain" description="Dyp-type peroxidase C-terminal" evidence="11">
    <location>
        <begin position="221"/>
        <end position="424"/>
    </location>
</feature>
<evidence type="ECO:0000256" key="7">
    <source>
        <dbReference type="ARBA" id="ARBA00023004"/>
    </source>
</evidence>
<accession>A0ABS0DDQ7</accession>
<organism evidence="12 13">
    <name type="scientific">Nocardia higoensis</name>
    <dbReference type="NCBI Taxonomy" id="228599"/>
    <lineage>
        <taxon>Bacteria</taxon>
        <taxon>Bacillati</taxon>
        <taxon>Actinomycetota</taxon>
        <taxon>Actinomycetes</taxon>
        <taxon>Mycobacteriales</taxon>
        <taxon>Nocardiaceae</taxon>
        <taxon>Nocardia</taxon>
    </lineage>
</organism>
<keyword evidence="4" id="KW-0479">Metal-binding</keyword>
<feature type="region of interest" description="Disordered" evidence="9">
    <location>
        <begin position="348"/>
        <end position="373"/>
    </location>
</feature>
<keyword evidence="6" id="KW-0560">Oxidoreductase</keyword>
<dbReference type="EMBL" id="JADLQN010000003">
    <property type="protein sequence ID" value="MBF6356580.1"/>
    <property type="molecule type" value="Genomic_DNA"/>
</dbReference>
<evidence type="ECO:0000256" key="6">
    <source>
        <dbReference type="ARBA" id="ARBA00023002"/>
    </source>
</evidence>
<evidence type="ECO:0000256" key="4">
    <source>
        <dbReference type="ARBA" id="ARBA00022723"/>
    </source>
</evidence>
<dbReference type="Proteomes" id="UP000707731">
    <property type="component" value="Unassembled WGS sequence"/>
</dbReference>
<evidence type="ECO:0000256" key="8">
    <source>
        <dbReference type="ARBA" id="ARBA00025737"/>
    </source>
</evidence>
<protein>
    <submittedName>
        <fullName evidence="12">Dyp-type peroxidase</fullName>
    </submittedName>
</protein>
<keyword evidence="2 12" id="KW-0575">Peroxidase</keyword>
<dbReference type="PROSITE" id="PS51404">
    <property type="entry name" value="DYP_PEROXIDASE"/>
    <property type="match status" value="1"/>
</dbReference>
<keyword evidence="5" id="KW-0732">Signal</keyword>
<evidence type="ECO:0000259" key="11">
    <source>
        <dbReference type="Pfam" id="PF20628"/>
    </source>
</evidence>
<dbReference type="InterPro" id="IPR011008">
    <property type="entry name" value="Dimeric_a/b-barrel"/>
</dbReference>
<dbReference type="InterPro" id="IPR006311">
    <property type="entry name" value="TAT_signal"/>
</dbReference>
<dbReference type="NCBIfam" id="TIGR01413">
    <property type="entry name" value="Dyp_perox_fam"/>
    <property type="match status" value="1"/>
</dbReference>
<dbReference type="InterPro" id="IPR048328">
    <property type="entry name" value="Dyp_perox_C"/>
</dbReference>
<comment type="similarity">
    <text evidence="8">Belongs to the DyP-type peroxidase family.</text>
</comment>
<proteinExistence type="inferred from homology"/>
<gene>
    <name evidence="12" type="ORF">IU449_18860</name>
</gene>
<dbReference type="RefSeq" id="WP_195003435.1">
    <property type="nucleotide sequence ID" value="NZ_JADLQN010000003.1"/>
</dbReference>
<comment type="cofactor">
    <cofactor evidence="1">
        <name>heme b</name>
        <dbReference type="ChEBI" id="CHEBI:60344"/>
    </cofactor>
</comment>
<evidence type="ECO:0000256" key="3">
    <source>
        <dbReference type="ARBA" id="ARBA00022617"/>
    </source>
</evidence>
<dbReference type="Pfam" id="PF04261">
    <property type="entry name" value="Dyp_perox_N"/>
    <property type="match status" value="1"/>
</dbReference>
<keyword evidence="13" id="KW-1185">Reference proteome</keyword>
<feature type="domain" description="Dyp-type peroxidase N-terminal" evidence="10">
    <location>
        <begin position="60"/>
        <end position="212"/>
    </location>
</feature>
<dbReference type="PROSITE" id="PS51318">
    <property type="entry name" value="TAT"/>
    <property type="match status" value="1"/>
</dbReference>
<dbReference type="PANTHER" id="PTHR30521">
    <property type="entry name" value="DEFERROCHELATASE/PEROXIDASE"/>
    <property type="match status" value="1"/>
</dbReference>
<evidence type="ECO:0000256" key="5">
    <source>
        <dbReference type="ARBA" id="ARBA00022729"/>
    </source>
</evidence>
<evidence type="ECO:0000313" key="13">
    <source>
        <dbReference type="Proteomes" id="UP000707731"/>
    </source>
</evidence>
<dbReference type="GO" id="GO:0004601">
    <property type="term" value="F:peroxidase activity"/>
    <property type="evidence" value="ECO:0007669"/>
    <property type="project" value="UniProtKB-KW"/>
</dbReference>
<dbReference type="Pfam" id="PF20628">
    <property type="entry name" value="Dyp_perox_C"/>
    <property type="match status" value="1"/>
</dbReference>
<sequence>MSTPTAGRAGTDAHRITRRGLFGVGVATAGAAAAGVVAGRATTADTTSENRLEPFHGPHQSGIATSAQSHALFLSVDIARPDRGVLRELLAGWTATATALATGAPLPERPGTPPGFSAHTDFATGLAPARLTVTFGLGPSVFDERFGLGAQRPRHLGPLPEFAGDRLNPAWCDGDVLVQICAEDAQVVSNTFRALRAQMPGLARMRWTQHGFLSRPADGSTPRNMFGHRDGTANPRTETEIDRTVWVRSADEPAWFQGGSYLVFRKIRMKTAEWDQLPLPEQDRIIGRRRGDGAPLGGTTEFDPVDLEHRDKDGELSIPAGAHVRVVHGIPMLRRGYNYDYGTLIANAGGPGAEPQSPHTHLPGTPEHTHGGHHQLDAGLLFVAYMNDPPEQFIRAQRALAADDRLNPLVEHTGSAFFAVPPGSTPDEPIAAALLR</sequence>
<evidence type="ECO:0000313" key="12">
    <source>
        <dbReference type="EMBL" id="MBF6356580.1"/>
    </source>
</evidence>
<reference evidence="12 13" key="1">
    <citation type="submission" date="2020-10" db="EMBL/GenBank/DDBJ databases">
        <title>Identification of Nocardia species via Next-generation sequencing and recognition of intraspecies genetic diversity.</title>
        <authorList>
            <person name="Li P."/>
            <person name="Li P."/>
            <person name="Lu B."/>
        </authorList>
    </citation>
    <scope>NUCLEOTIDE SEQUENCE [LARGE SCALE GENOMIC DNA]</scope>
    <source>
        <strain evidence="12 13">BJ06-0143</strain>
    </source>
</reference>
<keyword evidence="7" id="KW-0408">Iron</keyword>
<dbReference type="SUPFAM" id="SSF54909">
    <property type="entry name" value="Dimeric alpha+beta barrel"/>
    <property type="match status" value="1"/>
</dbReference>
<keyword evidence="3" id="KW-0349">Heme</keyword>